<proteinExistence type="inferred from homology"/>
<dbReference type="CDD" id="cd03784">
    <property type="entry name" value="GT1_Gtf-like"/>
    <property type="match status" value="2"/>
</dbReference>
<dbReference type="PANTHER" id="PTHR48043:SF159">
    <property type="entry name" value="EG:EG0003.4 PROTEIN-RELATED"/>
    <property type="match status" value="1"/>
</dbReference>
<evidence type="ECO:0000256" key="3">
    <source>
        <dbReference type="ARBA" id="ARBA00022679"/>
    </source>
</evidence>
<name>A0AAW0U6Y0_SCYPA</name>
<keyword evidence="7" id="KW-1185">Reference proteome</keyword>
<evidence type="ECO:0000256" key="1">
    <source>
        <dbReference type="ARBA" id="ARBA00009995"/>
    </source>
</evidence>
<dbReference type="InterPro" id="IPR050271">
    <property type="entry name" value="UDP-glycosyltransferase"/>
</dbReference>
<evidence type="ECO:0008006" key="8">
    <source>
        <dbReference type="Google" id="ProtNLM"/>
    </source>
</evidence>
<keyword evidence="4" id="KW-0472">Membrane</keyword>
<keyword evidence="2" id="KW-0328">Glycosyltransferase</keyword>
<feature type="chain" id="PRO_5043362501" description="UDP-glycosyltransferases domain-containing protein" evidence="5">
    <location>
        <begin position="29"/>
        <end position="990"/>
    </location>
</feature>
<sequence length="990" mass="113623">MRMFGKMATVVAMTVMVTTLMVVQETNAARILMAVPIGTRSHGNFYMPLAEELARRNHTVTYVTGYEKTSSHPNIRVVVVPDVNILDKMPNLFTTSRFTVLGAIYNDMKEVCMKALSYEAVQRLNDEKFDLVILYNALTECFLSFAHKLKVPFIYINPNKLLGKYGAIAGSPPFPSLDASYMLGLEYPLTFTGRMMSTAQDLLDVLFNDWVFIPSWDNECRARKLCPEDMPYLGELRYNGSLFITNSVRTMEKPTLPYTPTVVHAGGIHCRLAKPLPEDLQQWIAGAGEPGFIFFSLGTLIRSSDMPEKYLKVLVEVLGSLQQRVLWKWDKETMERLPPNVRLVKWVPQQDILGHPQLRLFITHGGLFSTQEATYHGVPILGMPVAIDQHYNMRKVQKEGWGHVLYWEDLTYDNLRGHILQLMDDKRILDEVHQRSRLIRDQPMSPADWATYWVEYVLKHQGAYHLRSPAVDIPWYQLYNADVWALLVVTTMETNAAQILMAVPIGTRSHGNFYMPLAEELARRNHTVTYVTGYEKTSSHPNIRVVVVPDVNILDKMPNLFTTSRFTVLGAIYNDMKEVCMKALSYEAVQRLNDEKFDLVILYVTLTECFLSFAHKLKVPFIYINPNKLLGTYGAIAGSPPFPSLDANYMLDLEYPLTFTGRMMSTAQDLLDVLFNDWVFIPSWDDECRARKLCPEDMPYLGELRYNSSLFITNSVRTMENPTLPYTPTVVHAGGIHCRPAKPLPEDLQQWIAGAGEPGFIFFSLGTLIRSSDMPEKYLKVLVEVLGSLQQRVLWKWDKETMESLPPNVRLVKWVPQQDILGHPQLRLFITQGGLFSTQEATYHGVPILGMPVAIDQHYNMRKVQKEGWGHVLYWEDLTYDNLRGHILQLMDDKRILDEVHQRSRLIRDQPMSPADWATYWVEYVLKHQGAYHLRSPAVDIPWYQLYNADVWALLVVTTMVTTGLMTWLSFSILRALIRWCCASRKTKKE</sequence>
<gene>
    <name evidence="6" type="ORF">O3P69_005858</name>
</gene>
<dbReference type="FunFam" id="3.40.50.2000:FF:000050">
    <property type="entry name" value="UDP-glucuronosyltransferase"/>
    <property type="match status" value="2"/>
</dbReference>
<protein>
    <recommendedName>
        <fullName evidence="8">UDP-glycosyltransferases domain-containing protein</fullName>
    </recommendedName>
</protein>
<keyword evidence="4" id="KW-0812">Transmembrane</keyword>
<dbReference type="GO" id="GO:0008194">
    <property type="term" value="F:UDP-glycosyltransferase activity"/>
    <property type="evidence" value="ECO:0007669"/>
    <property type="project" value="InterPro"/>
</dbReference>
<evidence type="ECO:0000313" key="6">
    <source>
        <dbReference type="EMBL" id="KAK8394671.1"/>
    </source>
</evidence>
<evidence type="ECO:0000256" key="4">
    <source>
        <dbReference type="SAM" id="Phobius"/>
    </source>
</evidence>
<accession>A0AAW0U6Y0</accession>
<organism evidence="6 7">
    <name type="scientific">Scylla paramamosain</name>
    <name type="common">Mud crab</name>
    <dbReference type="NCBI Taxonomy" id="85552"/>
    <lineage>
        <taxon>Eukaryota</taxon>
        <taxon>Metazoa</taxon>
        <taxon>Ecdysozoa</taxon>
        <taxon>Arthropoda</taxon>
        <taxon>Crustacea</taxon>
        <taxon>Multicrustacea</taxon>
        <taxon>Malacostraca</taxon>
        <taxon>Eumalacostraca</taxon>
        <taxon>Eucarida</taxon>
        <taxon>Decapoda</taxon>
        <taxon>Pleocyemata</taxon>
        <taxon>Brachyura</taxon>
        <taxon>Eubrachyura</taxon>
        <taxon>Portunoidea</taxon>
        <taxon>Portunidae</taxon>
        <taxon>Portuninae</taxon>
        <taxon>Scylla</taxon>
    </lineage>
</organism>
<evidence type="ECO:0000256" key="2">
    <source>
        <dbReference type="ARBA" id="ARBA00022676"/>
    </source>
</evidence>
<comment type="caution">
    <text evidence="6">The sequence shown here is derived from an EMBL/GenBank/DDBJ whole genome shotgun (WGS) entry which is preliminary data.</text>
</comment>
<evidence type="ECO:0000256" key="5">
    <source>
        <dbReference type="SAM" id="SignalP"/>
    </source>
</evidence>
<dbReference type="AlphaFoldDB" id="A0AAW0U6Y0"/>
<feature type="transmembrane region" description="Helical" evidence="4">
    <location>
        <begin position="951"/>
        <end position="978"/>
    </location>
</feature>
<keyword evidence="5" id="KW-0732">Signal</keyword>
<dbReference type="PANTHER" id="PTHR48043">
    <property type="entry name" value="EG:EG0003.4 PROTEIN-RELATED"/>
    <property type="match status" value="1"/>
</dbReference>
<reference evidence="6 7" key="1">
    <citation type="submission" date="2023-03" db="EMBL/GenBank/DDBJ databases">
        <title>High-quality genome of Scylla paramamosain provides insights in environmental adaptation.</title>
        <authorList>
            <person name="Zhang L."/>
        </authorList>
    </citation>
    <scope>NUCLEOTIDE SEQUENCE [LARGE SCALE GENOMIC DNA]</scope>
    <source>
        <strain evidence="6">LZ_2023a</strain>
        <tissue evidence="6">Muscle</tissue>
    </source>
</reference>
<dbReference type="Proteomes" id="UP001487740">
    <property type="component" value="Unassembled WGS sequence"/>
</dbReference>
<dbReference type="EMBL" id="JARAKH010000018">
    <property type="protein sequence ID" value="KAK8394671.1"/>
    <property type="molecule type" value="Genomic_DNA"/>
</dbReference>
<dbReference type="Gene3D" id="3.40.50.2000">
    <property type="entry name" value="Glycogen Phosphorylase B"/>
    <property type="match status" value="4"/>
</dbReference>
<feature type="signal peptide" evidence="5">
    <location>
        <begin position="1"/>
        <end position="28"/>
    </location>
</feature>
<dbReference type="Pfam" id="PF00201">
    <property type="entry name" value="UDPGT"/>
    <property type="match status" value="2"/>
</dbReference>
<evidence type="ECO:0000313" key="7">
    <source>
        <dbReference type="Proteomes" id="UP001487740"/>
    </source>
</evidence>
<dbReference type="SUPFAM" id="SSF53756">
    <property type="entry name" value="UDP-Glycosyltransferase/glycogen phosphorylase"/>
    <property type="match status" value="2"/>
</dbReference>
<keyword evidence="4" id="KW-1133">Transmembrane helix</keyword>
<dbReference type="InterPro" id="IPR002213">
    <property type="entry name" value="UDP_glucos_trans"/>
</dbReference>
<comment type="similarity">
    <text evidence="1">Belongs to the UDP-glycosyltransferase family.</text>
</comment>
<keyword evidence="3" id="KW-0808">Transferase</keyword>